<dbReference type="InterPro" id="IPR013750">
    <property type="entry name" value="GHMP_kinase_C_dom"/>
</dbReference>
<keyword evidence="2" id="KW-0808">Transferase</keyword>
<evidence type="ECO:0000256" key="1">
    <source>
        <dbReference type="ARBA" id="ARBA00006566"/>
    </source>
</evidence>
<evidence type="ECO:0000259" key="9">
    <source>
        <dbReference type="Pfam" id="PF08544"/>
    </source>
</evidence>
<dbReference type="RefSeq" id="WP_344196167.1">
    <property type="nucleotide sequence ID" value="NZ_BAAARN010000005.1"/>
</dbReference>
<evidence type="ECO:0000256" key="2">
    <source>
        <dbReference type="ARBA" id="ARBA00022679"/>
    </source>
</evidence>
<comment type="caution">
    <text evidence="11">The sequence shown here is derived from an EMBL/GenBank/DDBJ whole genome shotgun (WGS) entry which is preliminary data.</text>
</comment>
<dbReference type="InterPro" id="IPR019539">
    <property type="entry name" value="GalKase_N"/>
</dbReference>
<dbReference type="Pfam" id="PF10509">
    <property type="entry name" value="GalKase_gal_bdg"/>
    <property type="match status" value="1"/>
</dbReference>
<dbReference type="InterPro" id="IPR006204">
    <property type="entry name" value="GHMP_kinase_N_dom"/>
</dbReference>
<evidence type="ECO:0000313" key="12">
    <source>
        <dbReference type="Proteomes" id="UP001501326"/>
    </source>
</evidence>
<dbReference type="InterPro" id="IPR036554">
    <property type="entry name" value="GHMP_kinase_C_sf"/>
</dbReference>
<evidence type="ECO:0000256" key="5">
    <source>
        <dbReference type="ARBA" id="ARBA00022840"/>
    </source>
</evidence>
<evidence type="ECO:0000256" key="7">
    <source>
        <dbReference type="NCBIfam" id="TIGR00131"/>
    </source>
</evidence>
<dbReference type="InterPro" id="IPR006203">
    <property type="entry name" value="GHMP_knse_ATP-bd_CS"/>
</dbReference>
<evidence type="ECO:0000313" key="11">
    <source>
        <dbReference type="EMBL" id="GAA2739678.1"/>
    </source>
</evidence>
<evidence type="ECO:0000256" key="4">
    <source>
        <dbReference type="ARBA" id="ARBA00022777"/>
    </source>
</evidence>
<organism evidence="11 12">
    <name type="scientific">Pedococcus aerophilus</name>
    <dbReference type="NCBI Taxonomy" id="436356"/>
    <lineage>
        <taxon>Bacteria</taxon>
        <taxon>Bacillati</taxon>
        <taxon>Actinomycetota</taxon>
        <taxon>Actinomycetes</taxon>
        <taxon>Micrococcales</taxon>
        <taxon>Intrasporangiaceae</taxon>
        <taxon>Pedococcus</taxon>
    </lineage>
</organism>
<evidence type="ECO:0000259" key="10">
    <source>
        <dbReference type="Pfam" id="PF10509"/>
    </source>
</evidence>
<dbReference type="Pfam" id="PF08544">
    <property type="entry name" value="GHMP_kinases_C"/>
    <property type="match status" value="1"/>
</dbReference>
<dbReference type="Gene3D" id="3.30.70.890">
    <property type="entry name" value="GHMP kinase, C-terminal domain"/>
    <property type="match status" value="1"/>
</dbReference>
<accession>A0ABP6HCL2</accession>
<dbReference type="InterPro" id="IPR006206">
    <property type="entry name" value="Mevalonate/galactokinase"/>
</dbReference>
<dbReference type="InterPro" id="IPR020568">
    <property type="entry name" value="Ribosomal_Su5_D2-typ_SF"/>
</dbReference>
<proteinExistence type="inferred from homology"/>
<evidence type="ECO:0000259" key="8">
    <source>
        <dbReference type="Pfam" id="PF00288"/>
    </source>
</evidence>
<dbReference type="PROSITE" id="PS00106">
    <property type="entry name" value="GALACTOKINASE"/>
    <property type="match status" value="1"/>
</dbReference>
<feature type="domain" description="GHMP kinase C-terminal" evidence="9">
    <location>
        <begin position="285"/>
        <end position="366"/>
    </location>
</feature>
<keyword evidence="4" id="KW-0418">Kinase</keyword>
<keyword evidence="3" id="KW-0547">Nucleotide-binding</keyword>
<gene>
    <name evidence="11" type="primary">galK</name>
    <name evidence="11" type="ORF">GCM10009867_36720</name>
</gene>
<evidence type="ECO:0000256" key="3">
    <source>
        <dbReference type="ARBA" id="ARBA00022741"/>
    </source>
</evidence>
<dbReference type="Gene3D" id="3.30.230.10">
    <property type="match status" value="1"/>
</dbReference>
<dbReference type="SUPFAM" id="SSF54211">
    <property type="entry name" value="Ribosomal protein S5 domain 2-like"/>
    <property type="match status" value="1"/>
</dbReference>
<dbReference type="PIRSF" id="PIRSF000530">
    <property type="entry name" value="Galactokinase"/>
    <property type="match status" value="1"/>
</dbReference>
<dbReference type="PANTHER" id="PTHR10457:SF7">
    <property type="entry name" value="GALACTOKINASE-RELATED"/>
    <property type="match status" value="1"/>
</dbReference>
<dbReference type="EC" id="2.7.1.6" evidence="7"/>
<feature type="domain" description="Galactokinase N-terminal" evidence="10">
    <location>
        <begin position="10"/>
        <end position="58"/>
    </location>
</feature>
<comment type="similarity">
    <text evidence="1">Belongs to the GHMP kinase family. GalK subfamily.</text>
</comment>
<dbReference type="NCBIfam" id="TIGR00131">
    <property type="entry name" value="gal_kin"/>
    <property type="match status" value="1"/>
</dbReference>
<dbReference type="Proteomes" id="UP001501326">
    <property type="component" value="Unassembled WGS sequence"/>
</dbReference>
<dbReference type="EMBL" id="BAAARN010000005">
    <property type="protein sequence ID" value="GAA2739678.1"/>
    <property type="molecule type" value="Genomic_DNA"/>
</dbReference>
<dbReference type="InterPro" id="IPR019741">
    <property type="entry name" value="Galactokinase_CS"/>
</dbReference>
<reference evidence="12" key="1">
    <citation type="journal article" date="2019" name="Int. J. Syst. Evol. Microbiol.">
        <title>The Global Catalogue of Microorganisms (GCM) 10K type strain sequencing project: providing services to taxonomists for standard genome sequencing and annotation.</title>
        <authorList>
            <consortium name="The Broad Institute Genomics Platform"/>
            <consortium name="The Broad Institute Genome Sequencing Center for Infectious Disease"/>
            <person name="Wu L."/>
            <person name="Ma J."/>
        </authorList>
    </citation>
    <scope>NUCLEOTIDE SEQUENCE [LARGE SCALE GENOMIC DNA]</scope>
    <source>
        <strain evidence="12">JCM 16378</strain>
    </source>
</reference>
<keyword evidence="5" id="KW-0067">ATP-binding</keyword>
<name>A0ABP6HCL2_9MICO</name>
<evidence type="ECO:0000256" key="6">
    <source>
        <dbReference type="ARBA" id="ARBA00023144"/>
    </source>
</evidence>
<dbReference type="PRINTS" id="PR00473">
    <property type="entry name" value="GALCTOKINASE"/>
</dbReference>
<keyword evidence="12" id="KW-1185">Reference proteome</keyword>
<dbReference type="Pfam" id="PF00288">
    <property type="entry name" value="GHMP_kinases_N"/>
    <property type="match status" value="1"/>
</dbReference>
<dbReference type="InterPro" id="IPR000705">
    <property type="entry name" value="Galactokinase"/>
</dbReference>
<keyword evidence="6" id="KW-0119">Carbohydrate metabolism</keyword>
<dbReference type="PANTHER" id="PTHR10457">
    <property type="entry name" value="MEVALONATE KINASE/GALACTOKINASE"/>
    <property type="match status" value="1"/>
</dbReference>
<feature type="domain" description="GHMP kinase N-terminal" evidence="8">
    <location>
        <begin position="93"/>
        <end position="183"/>
    </location>
</feature>
<protein>
    <recommendedName>
        <fullName evidence="7">Galactokinase</fullName>
        <ecNumber evidence="7">2.7.1.6</ecNumber>
    </recommendedName>
</protein>
<keyword evidence="6" id="KW-0299">Galactose metabolism</keyword>
<dbReference type="InterPro" id="IPR014721">
    <property type="entry name" value="Ribsml_uS5_D2-typ_fold_subgr"/>
</dbReference>
<dbReference type="SUPFAM" id="SSF55060">
    <property type="entry name" value="GHMP Kinase, C-terminal domain"/>
    <property type="match status" value="1"/>
</dbReference>
<dbReference type="PRINTS" id="PR00959">
    <property type="entry name" value="MEVGALKINASE"/>
</dbReference>
<dbReference type="PROSITE" id="PS00627">
    <property type="entry name" value="GHMP_KINASES_ATP"/>
    <property type="match status" value="1"/>
</dbReference>
<sequence length="389" mass="40865">MTATDAAVRLFRETFGEEPQGVWSAPGRVNLIGEHTDYNGGLCLPIALPHRTYAALRRRDDRRLRIVSAQGDGVVELDLDDVGPGSPSGWAAYVAGVPWALAQAGHPVGGFDVAVDGRVPLGAGLSSSAALECAVAAALSDVFELGLVDTHDGRVALAAVCVEAENTVAQAPTGGMDQSASLLAEQGHALLLDCRDLSTEQVPFDLDEHGLALLVVDTRAVHELVDGQYAERRDSCEQAARELGVETLREVSADGLDDTLEQLSSDLLRRRARHVVTEIARVEQAREALRADDFDRLGTLFLASHDSMRDDFEISVDELDTAVASATAAGALGARMTGGGFGGSAIALVRAAEAAQVQSAVEKAFADRGFSRAPECFVVSAAGPAGRDL</sequence>